<dbReference type="EMBL" id="VSSQ01111069">
    <property type="protein sequence ID" value="MPN48596.1"/>
    <property type="molecule type" value="Genomic_DNA"/>
</dbReference>
<evidence type="ECO:0000313" key="1">
    <source>
        <dbReference type="EMBL" id="MPN48596.1"/>
    </source>
</evidence>
<sequence>MQRQLAFFQGAVFTGRVPLRGGGRDLTWQWAVGRNAKYSVDSICEDA</sequence>
<comment type="caution">
    <text evidence="1">The sequence shown here is derived from an EMBL/GenBank/DDBJ whole genome shotgun (WGS) entry which is preliminary data.</text>
</comment>
<accession>A0A645ICF6</accession>
<gene>
    <name evidence="1" type="ORF">SDC9_196206</name>
</gene>
<reference evidence="1" key="1">
    <citation type="submission" date="2019-08" db="EMBL/GenBank/DDBJ databases">
        <authorList>
            <person name="Kucharzyk K."/>
            <person name="Murdoch R.W."/>
            <person name="Higgins S."/>
            <person name="Loffler F."/>
        </authorList>
    </citation>
    <scope>NUCLEOTIDE SEQUENCE</scope>
</reference>
<dbReference type="AlphaFoldDB" id="A0A645ICF6"/>
<proteinExistence type="predicted"/>
<protein>
    <submittedName>
        <fullName evidence="1">Uncharacterized protein</fullName>
    </submittedName>
</protein>
<organism evidence="1">
    <name type="scientific">bioreactor metagenome</name>
    <dbReference type="NCBI Taxonomy" id="1076179"/>
    <lineage>
        <taxon>unclassified sequences</taxon>
        <taxon>metagenomes</taxon>
        <taxon>ecological metagenomes</taxon>
    </lineage>
</organism>
<name>A0A645ICF6_9ZZZZ</name>